<dbReference type="EMBL" id="PVNL01000035">
    <property type="protein sequence ID" value="PRQ08837.1"/>
    <property type="molecule type" value="Genomic_DNA"/>
</dbReference>
<keyword evidence="1" id="KW-0812">Transmembrane</keyword>
<keyword evidence="1" id="KW-0472">Membrane</keyword>
<reference evidence="2 3" key="1">
    <citation type="submission" date="2018-03" db="EMBL/GenBank/DDBJ databases">
        <title>Draft Genome Sequences of the Obligatory Marine Myxobacteria Enhygromyxa salina SWB007.</title>
        <authorList>
            <person name="Poehlein A."/>
            <person name="Moghaddam J.A."/>
            <person name="Harms H."/>
            <person name="Alanjari M."/>
            <person name="Koenig G.M."/>
            <person name="Daniel R."/>
            <person name="Schaeberle T.F."/>
        </authorList>
    </citation>
    <scope>NUCLEOTIDE SEQUENCE [LARGE SCALE GENOMIC DNA]</scope>
    <source>
        <strain evidence="2 3">SWB007</strain>
    </source>
</reference>
<sequence length="583" mass="61944">MRVAEAWSKHAVLRVGIVACLSFAYVWLSGPAPPIQADSIHDYSFVRLCAEGQGCLAHGTSVPGLDQGRLLLVMLAGLLRLGLTPQIHHLVFIALTVAGVVMLAELARSLAGARAGLAVAGLAAWALPTAADHPLLWNPTLATAPLALITVSCAQLARTARRGWAVGVALGIVGAYHGHIVHLVAWPAASVLVGAVTEDRHARWLVVAGPSLGLLAFDTKVFIANLQTLLGSPIGWCLILAIIVGVPAGAALRPRWLRLPEQWRGLVALAWLGGAIFTVIGLGAALGGQPFEARYVGAAIPALVVVVLTLPERVDPRAGLAASVLAGLFATWQLGARLSEDRSWTYADVATIDADLRDQAGVSLTQLGPWIRAPDGQDLVNAARTFGPEAVGRAKDGTASQILALAGSACAELSEFDGWRCVELDWKLSAAWSHDDAPWIDPERFEACAEFATEPAACVVVEVDDPAYERSMGVPRYVQFEQVTAGRVPTRWIQRLTIRAKTGDSRQLLLARGWKLRESQGLDAEPGPSIGSRQTIWLRTNHQREGVLTLEADTHGARVAPANPSIAGEFSEDDAGILELVAR</sequence>
<dbReference type="OrthoDB" id="9819480at2"/>
<protein>
    <submittedName>
        <fullName evidence="2">Uncharacterized protein</fullName>
    </submittedName>
</protein>
<evidence type="ECO:0000313" key="3">
    <source>
        <dbReference type="Proteomes" id="UP000238823"/>
    </source>
</evidence>
<comment type="caution">
    <text evidence="2">The sequence shown here is derived from an EMBL/GenBank/DDBJ whole genome shotgun (WGS) entry which is preliminary data.</text>
</comment>
<accession>A0A2S9YUQ6</accession>
<feature type="transmembrane region" description="Helical" evidence="1">
    <location>
        <begin position="229"/>
        <end position="251"/>
    </location>
</feature>
<keyword evidence="1" id="KW-1133">Transmembrane helix</keyword>
<name>A0A2S9YUQ6_9BACT</name>
<feature type="transmembrane region" description="Helical" evidence="1">
    <location>
        <begin position="12"/>
        <end position="28"/>
    </location>
</feature>
<feature type="transmembrane region" description="Helical" evidence="1">
    <location>
        <begin position="263"/>
        <end position="286"/>
    </location>
</feature>
<proteinExistence type="predicted"/>
<dbReference type="Proteomes" id="UP000238823">
    <property type="component" value="Unassembled WGS sequence"/>
</dbReference>
<feature type="transmembrane region" description="Helical" evidence="1">
    <location>
        <begin position="164"/>
        <end position="189"/>
    </location>
</feature>
<dbReference type="RefSeq" id="WP_106088504.1">
    <property type="nucleotide sequence ID" value="NZ_PVNL01000035.1"/>
</dbReference>
<dbReference type="AlphaFoldDB" id="A0A2S9YUQ6"/>
<evidence type="ECO:0000313" key="2">
    <source>
        <dbReference type="EMBL" id="PRQ08837.1"/>
    </source>
</evidence>
<feature type="transmembrane region" description="Helical" evidence="1">
    <location>
        <begin position="87"/>
        <end position="104"/>
    </location>
</feature>
<evidence type="ECO:0000256" key="1">
    <source>
        <dbReference type="SAM" id="Phobius"/>
    </source>
</evidence>
<gene>
    <name evidence="2" type="ORF">ENSA7_14690</name>
</gene>
<feature type="transmembrane region" description="Helical" evidence="1">
    <location>
        <begin position="136"/>
        <end position="157"/>
    </location>
</feature>
<organism evidence="2 3">
    <name type="scientific">Enhygromyxa salina</name>
    <dbReference type="NCBI Taxonomy" id="215803"/>
    <lineage>
        <taxon>Bacteria</taxon>
        <taxon>Pseudomonadati</taxon>
        <taxon>Myxococcota</taxon>
        <taxon>Polyangia</taxon>
        <taxon>Nannocystales</taxon>
        <taxon>Nannocystaceae</taxon>
        <taxon>Enhygromyxa</taxon>
    </lineage>
</organism>
<feature type="transmembrane region" description="Helical" evidence="1">
    <location>
        <begin position="111"/>
        <end position="130"/>
    </location>
</feature>